<keyword evidence="4" id="KW-1185">Reference proteome</keyword>
<dbReference type="SUPFAM" id="SSF51197">
    <property type="entry name" value="Clavaminate synthase-like"/>
    <property type="match status" value="1"/>
</dbReference>
<reference evidence="4" key="1">
    <citation type="journal article" date="2013" name="Nature">
        <title>Pan genome of the phytoplankton Emiliania underpins its global distribution.</title>
        <authorList>
            <person name="Read B.A."/>
            <person name="Kegel J."/>
            <person name="Klute M.J."/>
            <person name="Kuo A."/>
            <person name="Lefebvre S.C."/>
            <person name="Maumus F."/>
            <person name="Mayer C."/>
            <person name="Miller J."/>
            <person name="Monier A."/>
            <person name="Salamov A."/>
            <person name="Young J."/>
            <person name="Aguilar M."/>
            <person name="Claverie J.M."/>
            <person name="Frickenhaus S."/>
            <person name="Gonzalez K."/>
            <person name="Herman E.K."/>
            <person name="Lin Y.C."/>
            <person name="Napier J."/>
            <person name="Ogata H."/>
            <person name="Sarno A.F."/>
            <person name="Shmutz J."/>
            <person name="Schroeder D."/>
            <person name="de Vargas C."/>
            <person name="Verret F."/>
            <person name="von Dassow P."/>
            <person name="Valentin K."/>
            <person name="Van de Peer Y."/>
            <person name="Wheeler G."/>
            <person name="Dacks J.B."/>
            <person name="Delwiche C.F."/>
            <person name="Dyhrman S.T."/>
            <person name="Glockner G."/>
            <person name="John U."/>
            <person name="Richards T."/>
            <person name="Worden A.Z."/>
            <person name="Zhang X."/>
            <person name="Grigoriev I.V."/>
            <person name="Allen A.E."/>
            <person name="Bidle K."/>
            <person name="Borodovsky M."/>
            <person name="Bowler C."/>
            <person name="Brownlee C."/>
            <person name="Cock J.M."/>
            <person name="Elias M."/>
            <person name="Gladyshev V.N."/>
            <person name="Groth M."/>
            <person name="Guda C."/>
            <person name="Hadaegh A."/>
            <person name="Iglesias-Rodriguez M.D."/>
            <person name="Jenkins J."/>
            <person name="Jones B.M."/>
            <person name="Lawson T."/>
            <person name="Leese F."/>
            <person name="Lindquist E."/>
            <person name="Lobanov A."/>
            <person name="Lomsadze A."/>
            <person name="Malik S.B."/>
            <person name="Marsh M.E."/>
            <person name="Mackinder L."/>
            <person name="Mock T."/>
            <person name="Mueller-Roeber B."/>
            <person name="Pagarete A."/>
            <person name="Parker M."/>
            <person name="Probert I."/>
            <person name="Quesneville H."/>
            <person name="Raines C."/>
            <person name="Rensing S.A."/>
            <person name="Riano-Pachon D.M."/>
            <person name="Richier S."/>
            <person name="Rokitta S."/>
            <person name="Shiraiwa Y."/>
            <person name="Soanes D.M."/>
            <person name="van der Giezen M."/>
            <person name="Wahlund T.M."/>
            <person name="Williams B."/>
            <person name="Wilson W."/>
            <person name="Wolfe G."/>
            <person name="Wurch L.L."/>
        </authorList>
    </citation>
    <scope>NUCLEOTIDE SEQUENCE</scope>
</reference>
<dbReference type="Pfam" id="PF13532">
    <property type="entry name" value="2OG-FeII_Oxy_2"/>
    <property type="match status" value="1"/>
</dbReference>
<dbReference type="GO" id="GO:0006307">
    <property type="term" value="P:DNA alkylation repair"/>
    <property type="evidence" value="ECO:0007669"/>
    <property type="project" value="InterPro"/>
</dbReference>
<dbReference type="KEGG" id="ehx:EMIHUDRAFT_207723"/>
<dbReference type="AlphaFoldDB" id="A0A0D3JDW2"/>
<accession>A0A0D3JDW2</accession>
<dbReference type="RefSeq" id="XP_005774126.1">
    <property type="nucleotide sequence ID" value="XM_005774069.1"/>
</dbReference>
<organism evidence="3 4">
    <name type="scientific">Emiliania huxleyi (strain CCMP1516)</name>
    <dbReference type="NCBI Taxonomy" id="280463"/>
    <lineage>
        <taxon>Eukaryota</taxon>
        <taxon>Haptista</taxon>
        <taxon>Haptophyta</taxon>
        <taxon>Prymnesiophyceae</taxon>
        <taxon>Isochrysidales</taxon>
        <taxon>Noelaerhabdaceae</taxon>
        <taxon>Emiliania</taxon>
    </lineage>
</organism>
<dbReference type="Gene3D" id="2.60.120.590">
    <property type="entry name" value="Alpha-ketoglutarate-dependent dioxygenase AlkB-like"/>
    <property type="match status" value="1"/>
</dbReference>
<dbReference type="InterPro" id="IPR032854">
    <property type="entry name" value="ALKBH3"/>
</dbReference>
<dbReference type="HOGENOM" id="CLU_907412_0_0_1"/>
<feature type="region of interest" description="Disordered" evidence="1">
    <location>
        <begin position="1"/>
        <end position="35"/>
    </location>
</feature>
<evidence type="ECO:0000313" key="4">
    <source>
        <dbReference type="Proteomes" id="UP000013827"/>
    </source>
</evidence>
<evidence type="ECO:0000313" key="3">
    <source>
        <dbReference type="EnsemblProtists" id="EOD21697"/>
    </source>
</evidence>
<dbReference type="Proteomes" id="UP000013827">
    <property type="component" value="Unassembled WGS sequence"/>
</dbReference>
<reference evidence="3" key="2">
    <citation type="submission" date="2024-10" db="UniProtKB">
        <authorList>
            <consortium name="EnsemblProtists"/>
        </authorList>
    </citation>
    <scope>IDENTIFICATION</scope>
</reference>
<dbReference type="PaxDb" id="2903-EOD21697"/>
<proteinExistence type="predicted"/>
<protein>
    <recommendedName>
        <fullName evidence="2">Alpha-ketoglutarate-dependent dioxygenase AlkB-like domain-containing protein</fullName>
    </recommendedName>
</protein>
<sequence>MGKVEERRLPTAPATPGPRKAKPKKKKRDNGKKKAKRMAAAALSAEASAAAAALSYAVPLPIPCVYYDPAFLSRAEADAYYDLFSGSAIQWASSAVSRRPTALYGNPTVQYHGPRRADSLNLPAAKAEAWHLHTTGLAVEFAVCLLNKYGEADEMDPALGAPRTSPIASISLGATRRFGLRLKSDVDSPLPPLHLAHGSLTVMENACQLLYHHSVLPAEAPGVRINLTFRARTSPSGSAVGFKQRLHHPFETPFVSDPAELGASRPPRPLFHAWVASQLQGRTLVGGTEKKKRAKDAAHVRRLMQGW</sequence>
<feature type="compositionally biased region" description="Basic residues" evidence="1">
    <location>
        <begin position="19"/>
        <end position="35"/>
    </location>
</feature>
<dbReference type="GeneID" id="17267204"/>
<dbReference type="PANTHER" id="PTHR31212">
    <property type="entry name" value="ALPHA-KETOGLUTARATE-DEPENDENT DIOXYGENASE ALKB HOMOLOG 3"/>
    <property type="match status" value="1"/>
</dbReference>
<evidence type="ECO:0000259" key="2">
    <source>
        <dbReference type="Pfam" id="PF13532"/>
    </source>
</evidence>
<name>A0A0D3JDW2_EMIH1</name>
<dbReference type="InterPro" id="IPR027450">
    <property type="entry name" value="AlkB-like"/>
</dbReference>
<dbReference type="GO" id="GO:0051213">
    <property type="term" value="F:dioxygenase activity"/>
    <property type="evidence" value="ECO:0007669"/>
    <property type="project" value="InterPro"/>
</dbReference>
<dbReference type="InterPro" id="IPR037151">
    <property type="entry name" value="AlkB-like_sf"/>
</dbReference>
<evidence type="ECO:0000256" key="1">
    <source>
        <dbReference type="SAM" id="MobiDB-lite"/>
    </source>
</evidence>
<feature type="domain" description="Alpha-ketoglutarate-dependent dioxygenase AlkB-like" evidence="2">
    <location>
        <begin position="138"/>
        <end position="230"/>
    </location>
</feature>
<dbReference type="STRING" id="2903.R1CGQ4"/>
<dbReference type="PANTHER" id="PTHR31212:SF4">
    <property type="entry name" value="ALPHA-KETOGLUTARATE-DEPENDENT DIOXYGENASE ALKB HOMOLOG 3"/>
    <property type="match status" value="1"/>
</dbReference>
<dbReference type="EnsemblProtists" id="EOD21697">
    <property type="protein sequence ID" value="EOD21697"/>
    <property type="gene ID" value="EMIHUDRAFT_207723"/>
</dbReference>